<dbReference type="EMBL" id="ML770137">
    <property type="protein sequence ID" value="KAE9384481.1"/>
    <property type="molecule type" value="Genomic_DNA"/>
</dbReference>
<sequence>EQEATLASIPESIWTLESRFNLEHCGEALLSEHNKPLKTYEYYPFWDWFGQFIALPGIEEFGDQFCEEVSGHSEVPLDKKSAADGRLVHELRGHDGKLFIADRGSEGRWVFLLNTNFFNVEGNCIRGRTSQTGMIAMTCLNLPLSMRNNHAFIYIPALIPAHLHELDEKNAES</sequence>
<dbReference type="OrthoDB" id="3253623at2759"/>
<reference evidence="1" key="1">
    <citation type="journal article" date="2019" name="Environ. Microbiol.">
        <title>Fungal ecological strategies reflected in gene transcription - a case study of two litter decomposers.</title>
        <authorList>
            <person name="Barbi F."/>
            <person name="Kohler A."/>
            <person name="Barry K."/>
            <person name="Baskaran P."/>
            <person name="Daum C."/>
            <person name="Fauchery L."/>
            <person name="Ihrmark K."/>
            <person name="Kuo A."/>
            <person name="LaButti K."/>
            <person name="Lipzen A."/>
            <person name="Morin E."/>
            <person name="Grigoriev I.V."/>
            <person name="Henrissat B."/>
            <person name="Lindahl B."/>
            <person name="Martin F."/>
        </authorList>
    </citation>
    <scope>NUCLEOTIDE SEQUENCE</scope>
    <source>
        <strain evidence="1">JB14</strain>
    </source>
</reference>
<gene>
    <name evidence="1" type="ORF">BT96DRAFT_842138</name>
</gene>
<proteinExistence type="predicted"/>
<dbReference type="Proteomes" id="UP000799118">
    <property type="component" value="Unassembled WGS sequence"/>
</dbReference>
<dbReference type="AlphaFoldDB" id="A0A6A4GG79"/>
<keyword evidence="2" id="KW-1185">Reference proteome</keyword>
<name>A0A6A4GG79_9AGAR</name>
<evidence type="ECO:0000313" key="2">
    <source>
        <dbReference type="Proteomes" id="UP000799118"/>
    </source>
</evidence>
<protein>
    <submittedName>
        <fullName evidence="1">Uncharacterized protein</fullName>
    </submittedName>
</protein>
<evidence type="ECO:0000313" key="1">
    <source>
        <dbReference type="EMBL" id="KAE9384481.1"/>
    </source>
</evidence>
<organism evidence="1 2">
    <name type="scientific">Gymnopus androsaceus JB14</name>
    <dbReference type="NCBI Taxonomy" id="1447944"/>
    <lineage>
        <taxon>Eukaryota</taxon>
        <taxon>Fungi</taxon>
        <taxon>Dikarya</taxon>
        <taxon>Basidiomycota</taxon>
        <taxon>Agaricomycotina</taxon>
        <taxon>Agaricomycetes</taxon>
        <taxon>Agaricomycetidae</taxon>
        <taxon>Agaricales</taxon>
        <taxon>Marasmiineae</taxon>
        <taxon>Omphalotaceae</taxon>
        <taxon>Gymnopus</taxon>
    </lineage>
</organism>
<accession>A0A6A4GG79</accession>
<feature type="non-terminal residue" evidence="1">
    <location>
        <position position="1"/>
    </location>
</feature>